<reference evidence="8 9" key="1">
    <citation type="submission" date="2016-03" db="EMBL/GenBank/DDBJ databases">
        <title>Niastella vici sp. nov., isolated from farmland soil.</title>
        <authorList>
            <person name="Chen L."/>
            <person name="Wang D."/>
            <person name="Yang S."/>
            <person name="Wang G."/>
        </authorList>
    </citation>
    <scope>NUCLEOTIDE SEQUENCE [LARGE SCALE GENOMIC DNA]</scope>
    <source>
        <strain evidence="8 9">DJ57</strain>
    </source>
</reference>
<dbReference type="InterPro" id="IPR042177">
    <property type="entry name" value="Cell/Rod_1"/>
</dbReference>
<keyword evidence="9" id="KW-1185">Reference proteome</keyword>
<dbReference type="Proteomes" id="UP000192796">
    <property type="component" value="Unassembled WGS sequence"/>
</dbReference>
<dbReference type="Pfam" id="PF04085">
    <property type="entry name" value="MreC"/>
    <property type="match status" value="1"/>
</dbReference>
<comment type="function">
    <text evidence="5">Involved in formation and maintenance of cell shape.</text>
</comment>
<dbReference type="InterPro" id="IPR055342">
    <property type="entry name" value="MreC_beta-barrel_core"/>
</dbReference>
<dbReference type="PANTHER" id="PTHR34138:SF1">
    <property type="entry name" value="CELL SHAPE-DETERMINING PROTEIN MREC"/>
    <property type="match status" value="1"/>
</dbReference>
<evidence type="ECO:0000256" key="4">
    <source>
        <dbReference type="ARBA" id="ARBA00032089"/>
    </source>
</evidence>
<dbReference type="AlphaFoldDB" id="A0A1V9G819"/>
<dbReference type="GO" id="GO:0005886">
    <property type="term" value="C:plasma membrane"/>
    <property type="evidence" value="ECO:0007669"/>
    <property type="project" value="TreeGrafter"/>
</dbReference>
<dbReference type="OrthoDB" id="9811827at2"/>
<gene>
    <name evidence="8" type="ORF">A3860_00035</name>
</gene>
<dbReference type="Gene3D" id="2.40.10.340">
    <property type="entry name" value="Rod shape-determining protein MreC, domain 1"/>
    <property type="match status" value="1"/>
</dbReference>
<evidence type="ECO:0000256" key="2">
    <source>
        <dbReference type="ARBA" id="ARBA00013855"/>
    </source>
</evidence>
<proteinExistence type="inferred from homology"/>
<evidence type="ECO:0000256" key="1">
    <source>
        <dbReference type="ARBA" id="ARBA00009369"/>
    </source>
</evidence>
<evidence type="ECO:0000256" key="5">
    <source>
        <dbReference type="PIRNR" id="PIRNR038471"/>
    </source>
</evidence>
<dbReference type="EMBL" id="LVYD01000001">
    <property type="protein sequence ID" value="OQP66799.1"/>
    <property type="molecule type" value="Genomic_DNA"/>
</dbReference>
<keyword evidence="3 5" id="KW-0133">Cell shape</keyword>
<keyword evidence="6" id="KW-1133">Transmembrane helix</keyword>
<dbReference type="GO" id="GO:0008360">
    <property type="term" value="P:regulation of cell shape"/>
    <property type="evidence" value="ECO:0007669"/>
    <property type="project" value="UniProtKB-KW"/>
</dbReference>
<name>A0A1V9G819_9BACT</name>
<organism evidence="8 9">
    <name type="scientific">Niastella vici</name>
    <dbReference type="NCBI Taxonomy" id="1703345"/>
    <lineage>
        <taxon>Bacteria</taxon>
        <taxon>Pseudomonadati</taxon>
        <taxon>Bacteroidota</taxon>
        <taxon>Chitinophagia</taxon>
        <taxon>Chitinophagales</taxon>
        <taxon>Chitinophagaceae</taxon>
        <taxon>Niastella</taxon>
    </lineage>
</organism>
<dbReference type="PIRSF" id="PIRSF038471">
    <property type="entry name" value="MreC"/>
    <property type="match status" value="1"/>
</dbReference>
<dbReference type="PANTHER" id="PTHR34138">
    <property type="entry name" value="CELL SHAPE-DETERMINING PROTEIN MREC"/>
    <property type="match status" value="1"/>
</dbReference>
<protein>
    <recommendedName>
        <fullName evidence="2 5">Cell shape-determining protein MreC</fullName>
    </recommendedName>
    <alternativeName>
        <fullName evidence="4 5">Cell shape protein MreC</fullName>
    </alternativeName>
</protein>
<evidence type="ECO:0000259" key="7">
    <source>
        <dbReference type="Pfam" id="PF04085"/>
    </source>
</evidence>
<accession>A0A1V9G819</accession>
<dbReference type="InterPro" id="IPR042175">
    <property type="entry name" value="Cell/Rod_MreC_2"/>
</dbReference>
<keyword evidence="6" id="KW-0472">Membrane</keyword>
<evidence type="ECO:0000256" key="6">
    <source>
        <dbReference type="SAM" id="Phobius"/>
    </source>
</evidence>
<dbReference type="InterPro" id="IPR007221">
    <property type="entry name" value="MreC"/>
</dbReference>
<sequence>MRNIFLFIRRYFNFVFFVVLQVAALYILFHYNKFHEAVFSNVANELTGNIGGKYNNVTYYFHLKKTNDDLAKENEELRNKLLSNFERPDTTQKMMQDSIPYDTLGHHRKYLYREAKVVNNTVSLPNNTLTIARGENQGVQKNMGVIGPTGVVGVVINTSANYAVVMSLLHRQSKVYASLKKTGETGYVFWDGNSPLYITLKNVPKSAPLAKGDSVVTSQYASYRFPQGILIGTVMDIVDDKTSSFYTVRLKPATNFFNVQYVTVVENLVKDEQAKLEEETNKINQ</sequence>
<dbReference type="STRING" id="1703345.A3860_00035"/>
<feature type="domain" description="Rod shape-determining protein MreC beta-barrel core" evidence="7">
    <location>
        <begin position="117"/>
        <end position="266"/>
    </location>
</feature>
<keyword evidence="6" id="KW-0812">Transmembrane</keyword>
<dbReference type="RefSeq" id="WP_081144498.1">
    <property type="nucleotide sequence ID" value="NZ_LVYD01000001.1"/>
</dbReference>
<evidence type="ECO:0000313" key="8">
    <source>
        <dbReference type="EMBL" id="OQP66799.1"/>
    </source>
</evidence>
<dbReference type="NCBIfam" id="NF010532">
    <property type="entry name" value="PRK13922.9-3"/>
    <property type="match status" value="1"/>
</dbReference>
<comment type="caution">
    <text evidence="8">The sequence shown here is derived from an EMBL/GenBank/DDBJ whole genome shotgun (WGS) entry which is preliminary data.</text>
</comment>
<evidence type="ECO:0000256" key="3">
    <source>
        <dbReference type="ARBA" id="ARBA00022960"/>
    </source>
</evidence>
<dbReference type="Gene3D" id="2.40.10.350">
    <property type="entry name" value="Rod shape-determining protein MreC, domain 2"/>
    <property type="match status" value="1"/>
</dbReference>
<feature type="transmembrane region" description="Helical" evidence="6">
    <location>
        <begin position="12"/>
        <end position="31"/>
    </location>
</feature>
<evidence type="ECO:0000313" key="9">
    <source>
        <dbReference type="Proteomes" id="UP000192796"/>
    </source>
</evidence>
<comment type="similarity">
    <text evidence="1 5">Belongs to the MreC family.</text>
</comment>